<keyword evidence="1" id="KW-0812">Transmembrane</keyword>
<dbReference type="EMBL" id="LDPZ01000066">
    <property type="protein sequence ID" value="KTQ85127.1"/>
    <property type="molecule type" value="Genomic_DNA"/>
</dbReference>
<dbReference type="AlphaFoldDB" id="A0A175R500"/>
<evidence type="ECO:0000313" key="2">
    <source>
        <dbReference type="EMBL" id="KTQ85127.1"/>
    </source>
</evidence>
<evidence type="ECO:0000313" key="3">
    <source>
        <dbReference type="Proteomes" id="UP000078272"/>
    </source>
</evidence>
<keyword evidence="1" id="KW-1133">Transmembrane helix</keyword>
<comment type="caution">
    <text evidence="2">The sequence shown here is derived from an EMBL/GenBank/DDBJ whole genome shotgun (WGS) entry which is preliminary data.</text>
</comment>
<accession>A0A175R500</accession>
<proteinExistence type="predicted"/>
<dbReference type="PATRIC" id="fig|401562.3.peg.4571"/>
<name>A0A175R500_9HYPH</name>
<protein>
    <submittedName>
        <fullName evidence="2">Uncharacterized protein</fullName>
    </submittedName>
</protein>
<dbReference type="RefSeq" id="WP_058636575.1">
    <property type="nucleotide sequence ID" value="NZ_LDPZ01000066.1"/>
</dbReference>
<keyword evidence="1" id="KW-0472">Membrane</keyword>
<sequence length="61" mass="7032">MYLDEKREWLPPEWPEKPERRLTEKQESLLMWIMAANLLLLFVAPIAGVTLFGALFAMLGG</sequence>
<gene>
    <name evidence="2" type="ORF">NS226_20690</name>
</gene>
<reference evidence="2 3" key="1">
    <citation type="journal article" date="2016" name="Front. Microbiol.">
        <title>Genomic Resource of Rice Seed Associated Bacteria.</title>
        <authorList>
            <person name="Midha S."/>
            <person name="Bansal K."/>
            <person name="Sharma S."/>
            <person name="Kumar N."/>
            <person name="Patil P.P."/>
            <person name="Chaudhry V."/>
            <person name="Patil P.B."/>
        </authorList>
    </citation>
    <scope>NUCLEOTIDE SEQUENCE [LARGE SCALE GENOMIC DNA]</scope>
    <source>
        <strain evidence="2 3">NS226</strain>
    </source>
</reference>
<dbReference type="Proteomes" id="UP000078272">
    <property type="component" value="Unassembled WGS sequence"/>
</dbReference>
<feature type="transmembrane region" description="Helical" evidence="1">
    <location>
        <begin position="29"/>
        <end position="59"/>
    </location>
</feature>
<evidence type="ECO:0000256" key="1">
    <source>
        <dbReference type="SAM" id="Phobius"/>
    </source>
</evidence>
<organism evidence="2 3">
    <name type="scientific">Aureimonas ureilytica</name>
    <dbReference type="NCBI Taxonomy" id="401562"/>
    <lineage>
        <taxon>Bacteria</taxon>
        <taxon>Pseudomonadati</taxon>
        <taxon>Pseudomonadota</taxon>
        <taxon>Alphaproteobacteria</taxon>
        <taxon>Hyphomicrobiales</taxon>
        <taxon>Aurantimonadaceae</taxon>
        <taxon>Aureimonas</taxon>
    </lineage>
</organism>